<proteinExistence type="predicted"/>
<evidence type="ECO:0000256" key="2">
    <source>
        <dbReference type="SAM" id="SignalP"/>
    </source>
</evidence>
<feature type="compositionally biased region" description="Basic and acidic residues" evidence="1">
    <location>
        <begin position="140"/>
        <end position="149"/>
    </location>
</feature>
<reference evidence="3" key="1">
    <citation type="journal article" date="2017" name="Parasit. Vectors">
        <title>Sialotranscriptomics of Rhipicephalus zambeziensis reveals intricate expression profiles of secretory proteins and suggests tight temporal transcriptional regulation during blood-feeding.</title>
        <authorList>
            <person name="de Castro M.H."/>
            <person name="de Klerk D."/>
            <person name="Pienaar R."/>
            <person name="Rees D.J.G."/>
            <person name="Mans B.J."/>
        </authorList>
    </citation>
    <scope>NUCLEOTIDE SEQUENCE</scope>
    <source>
        <tissue evidence="3">Salivary glands</tissue>
    </source>
</reference>
<name>A0A224YMW4_9ACAR</name>
<dbReference type="EMBL" id="GFPF01004014">
    <property type="protein sequence ID" value="MAA15160.1"/>
    <property type="molecule type" value="Transcribed_RNA"/>
</dbReference>
<feature type="chain" id="PRO_5012194937" evidence="2">
    <location>
        <begin position="24"/>
        <end position="187"/>
    </location>
</feature>
<protein>
    <submittedName>
        <fullName evidence="3">Lipocalin</fullName>
    </submittedName>
</protein>
<organism evidence="3">
    <name type="scientific">Rhipicephalus zambeziensis</name>
    <dbReference type="NCBI Taxonomy" id="60191"/>
    <lineage>
        <taxon>Eukaryota</taxon>
        <taxon>Metazoa</taxon>
        <taxon>Ecdysozoa</taxon>
        <taxon>Arthropoda</taxon>
        <taxon>Chelicerata</taxon>
        <taxon>Arachnida</taxon>
        <taxon>Acari</taxon>
        <taxon>Parasitiformes</taxon>
        <taxon>Ixodida</taxon>
        <taxon>Ixodoidea</taxon>
        <taxon>Ixodidae</taxon>
        <taxon>Rhipicephalinae</taxon>
        <taxon>Rhipicephalus</taxon>
        <taxon>Rhipicephalus</taxon>
    </lineage>
</organism>
<feature type="signal peptide" evidence="2">
    <location>
        <begin position="1"/>
        <end position="23"/>
    </location>
</feature>
<feature type="compositionally biased region" description="Acidic residues" evidence="1">
    <location>
        <begin position="127"/>
        <end position="139"/>
    </location>
</feature>
<feature type="compositionally biased region" description="Low complexity" evidence="1">
    <location>
        <begin position="95"/>
        <end position="108"/>
    </location>
</feature>
<evidence type="ECO:0000256" key="1">
    <source>
        <dbReference type="SAM" id="MobiDB-lite"/>
    </source>
</evidence>
<evidence type="ECO:0000313" key="3">
    <source>
        <dbReference type="EMBL" id="MAA15160.1"/>
    </source>
</evidence>
<feature type="region of interest" description="Disordered" evidence="1">
    <location>
        <begin position="77"/>
        <end position="149"/>
    </location>
</feature>
<dbReference type="AlphaFoldDB" id="A0A224YMW4"/>
<sequence length="187" mass="20449">MRDTWLLLPAFCVASAILSSVAGEKAKSSVDSEIKVETVSGEAGARMTEREAKGEPDAWEMAKMIVSGQESYAKYEVKVPAEEGSGGSKKEDSATKAGTTTTTTTTGEKSTESGPKKLTSTTSETNATEDEIEDTTPYEDDPRHRERQHMEDFVAITEKIYVIKRNFNMKKNRALRIGAEVASAERD</sequence>
<accession>A0A224YMW4</accession>
<keyword evidence="2" id="KW-0732">Signal</keyword>